<reference evidence="2 3" key="1">
    <citation type="journal article" date="2023" name="Commun. Biol.">
        <title>Genome analysis of Parmales, the sister group of diatoms, reveals the evolutionary specialization of diatoms from phago-mixotrophs to photoautotrophs.</title>
        <authorList>
            <person name="Ban H."/>
            <person name="Sato S."/>
            <person name="Yoshikawa S."/>
            <person name="Yamada K."/>
            <person name="Nakamura Y."/>
            <person name="Ichinomiya M."/>
            <person name="Sato N."/>
            <person name="Blanc-Mathieu R."/>
            <person name="Endo H."/>
            <person name="Kuwata A."/>
            <person name="Ogata H."/>
        </authorList>
    </citation>
    <scope>NUCLEOTIDE SEQUENCE [LARGE SCALE GENOMIC DNA]</scope>
</reference>
<keyword evidence="1" id="KW-0812">Transmembrane</keyword>
<dbReference type="EMBL" id="BRYB01004011">
    <property type="protein sequence ID" value="GMI24237.1"/>
    <property type="molecule type" value="Genomic_DNA"/>
</dbReference>
<feature type="transmembrane region" description="Helical" evidence="1">
    <location>
        <begin position="394"/>
        <end position="416"/>
    </location>
</feature>
<evidence type="ECO:0000313" key="2">
    <source>
        <dbReference type="EMBL" id="GMI24237.1"/>
    </source>
</evidence>
<protein>
    <recommendedName>
        <fullName evidence="4">Transmembrane protein</fullName>
    </recommendedName>
</protein>
<name>A0ABQ6MDR6_9STRA</name>
<sequence>MSASFSPSLLCSGRDSAFCASRFRALRRTIGGLACVEAGPGAWPAAEPGEESPDEDPGGLWERARSRAQRVEDASAGTPPNANLYSSHAPFSAVCVENLQAILGALSPCPPGAPLGAPGVAALYDFVETLKGGAVSVRFSLSEEAGGRVLLAGGVSMLHSSPAPRDESGNTVVSLGHLFPSSSHAGLSSCPLSQSSIVKVLFSVSKVVAQPSHAGRASVSATVSNNHKHCSISVTAADAADPAILAASAVDFSCAVSSPAGGAPCERLSPPSAANPGFALFAAVLPPQSTATLSYEATPRVRNVNRVQPNINNGEDLGELVAAGRYLGRCEPPPGGFGGDVPPPREEGDVGDLAAGFLARDPWPDVLLAPADAFWMSSNSALVNVPFADGSMPFNVITLTSTFVAFVLGTVLNLLVRKSGESVSEARYPGRKKKSKTLFEKLLRR</sequence>
<dbReference type="PANTHER" id="PTHR12959:SF11">
    <property type="entry name" value="GPI TRANSAMIDASE COMPONENT PIG-T"/>
    <property type="match status" value="1"/>
</dbReference>
<keyword evidence="3" id="KW-1185">Reference proteome</keyword>
<comment type="caution">
    <text evidence="2">The sequence shown here is derived from an EMBL/GenBank/DDBJ whole genome shotgun (WGS) entry which is preliminary data.</text>
</comment>
<organism evidence="2 3">
    <name type="scientific">Tetraparma gracilis</name>
    <dbReference type="NCBI Taxonomy" id="2962635"/>
    <lineage>
        <taxon>Eukaryota</taxon>
        <taxon>Sar</taxon>
        <taxon>Stramenopiles</taxon>
        <taxon>Ochrophyta</taxon>
        <taxon>Bolidophyceae</taxon>
        <taxon>Parmales</taxon>
        <taxon>Triparmaceae</taxon>
        <taxon>Tetraparma</taxon>
    </lineage>
</organism>
<proteinExistence type="predicted"/>
<keyword evidence="1" id="KW-1133">Transmembrane helix</keyword>
<dbReference type="Proteomes" id="UP001165060">
    <property type="component" value="Unassembled WGS sequence"/>
</dbReference>
<gene>
    <name evidence="2" type="ORF">TeGR_g4159</name>
</gene>
<dbReference type="PANTHER" id="PTHR12959">
    <property type="entry name" value="GPI TRANSAMIDASE COMPONENT PIG-T-RELATED"/>
    <property type="match status" value="1"/>
</dbReference>
<evidence type="ECO:0000313" key="3">
    <source>
        <dbReference type="Proteomes" id="UP001165060"/>
    </source>
</evidence>
<dbReference type="InterPro" id="IPR007245">
    <property type="entry name" value="PIG-T"/>
</dbReference>
<keyword evidence="1" id="KW-0472">Membrane</keyword>
<evidence type="ECO:0008006" key="4">
    <source>
        <dbReference type="Google" id="ProtNLM"/>
    </source>
</evidence>
<accession>A0ABQ6MDR6</accession>
<evidence type="ECO:0000256" key="1">
    <source>
        <dbReference type="SAM" id="Phobius"/>
    </source>
</evidence>
<dbReference type="Pfam" id="PF04113">
    <property type="entry name" value="Gpi16"/>
    <property type="match status" value="1"/>
</dbReference>